<dbReference type="Proteomes" id="UP001370590">
    <property type="component" value="Unassembled WGS sequence"/>
</dbReference>
<keyword evidence="3" id="KW-1003">Cell membrane</keyword>
<organism evidence="10 11">
    <name type="scientific">Nicoliella lavandulae</name>
    <dbReference type="NCBI Taxonomy" id="3082954"/>
    <lineage>
        <taxon>Bacteria</taxon>
        <taxon>Bacillati</taxon>
        <taxon>Bacillota</taxon>
        <taxon>Bacilli</taxon>
        <taxon>Lactobacillales</taxon>
        <taxon>Lactobacillaceae</taxon>
        <taxon>Nicoliella</taxon>
    </lineage>
</organism>
<feature type="domain" description="YetF C-terminal" evidence="8">
    <location>
        <begin position="238"/>
        <end position="354"/>
    </location>
</feature>
<dbReference type="Pfam" id="PF11694">
    <property type="entry name" value="DUF3290"/>
    <property type="match status" value="1"/>
</dbReference>
<evidence type="ECO:0000256" key="7">
    <source>
        <dbReference type="SAM" id="Phobius"/>
    </source>
</evidence>
<dbReference type="EMBL" id="JAWMWH010000001">
    <property type="protein sequence ID" value="MEJ6400319.1"/>
    <property type="molecule type" value="Genomic_DNA"/>
</dbReference>
<evidence type="ECO:0000256" key="5">
    <source>
        <dbReference type="ARBA" id="ARBA00022989"/>
    </source>
</evidence>
<dbReference type="Pfam" id="PF20730">
    <property type="entry name" value="YetF_N"/>
    <property type="match status" value="1"/>
</dbReference>
<dbReference type="InterPro" id="IPR023090">
    <property type="entry name" value="UPF0702_alpha/beta_dom_sf"/>
</dbReference>
<gene>
    <name evidence="10" type="ORF">R4146_03920</name>
</gene>
<feature type="transmembrane region" description="Helical" evidence="7">
    <location>
        <begin position="50"/>
        <end position="67"/>
    </location>
</feature>
<feature type="domain" description="YetF-like N-terminal transmembrane" evidence="9">
    <location>
        <begin position="160"/>
        <end position="233"/>
    </location>
</feature>
<keyword evidence="4 7" id="KW-0812">Transmembrane</keyword>
<protein>
    <submittedName>
        <fullName evidence="10">DUF3290 family protein</fullName>
    </submittedName>
</protein>
<dbReference type="RefSeq" id="WP_339960654.1">
    <property type="nucleotide sequence ID" value="NZ_JAWMWH010000001.1"/>
</dbReference>
<feature type="transmembrane region" description="Helical" evidence="7">
    <location>
        <begin position="160"/>
        <end position="178"/>
    </location>
</feature>
<keyword evidence="5 7" id="KW-1133">Transmembrane helix</keyword>
<feature type="transmembrane region" description="Helical" evidence="7">
    <location>
        <begin position="198"/>
        <end position="230"/>
    </location>
</feature>
<proteinExistence type="inferred from homology"/>
<evidence type="ECO:0000313" key="10">
    <source>
        <dbReference type="EMBL" id="MEJ6400319.1"/>
    </source>
</evidence>
<evidence type="ECO:0000256" key="6">
    <source>
        <dbReference type="ARBA" id="ARBA00023136"/>
    </source>
</evidence>
<dbReference type="InterPro" id="IPR021707">
    <property type="entry name" value="DUF3290"/>
</dbReference>
<accession>A0ABU8SKA9</accession>
<dbReference type="InterPro" id="IPR007353">
    <property type="entry name" value="DUF421"/>
</dbReference>
<comment type="subcellular location">
    <subcellularLocation>
        <location evidence="1">Cell membrane</location>
        <topology evidence="1">Multi-pass membrane protein</topology>
    </subcellularLocation>
</comment>
<name>A0ABU8SKA9_9LACO</name>
<comment type="similarity">
    <text evidence="2">Belongs to the UPF0702 family.</text>
</comment>
<dbReference type="PANTHER" id="PTHR34582:SF6">
    <property type="entry name" value="UPF0702 TRANSMEMBRANE PROTEIN YCAP"/>
    <property type="match status" value="1"/>
</dbReference>
<evidence type="ECO:0000256" key="1">
    <source>
        <dbReference type="ARBA" id="ARBA00004651"/>
    </source>
</evidence>
<sequence length="389" mass="43611">MKFYSYQYLTHNSHLLDYLFIGVGLLISAIIIVIGIKYYRNRTNLKFRNILIVMFAFAAMVICLEVGKIQNQASAQSDSGQIARIMRKISSEHHVALSKIYTSSPTISKQLVMKVDNKYYQVDINSDTEVYSTKKVHPFAEKIQYVKSGGLNLNLNNGQYLNIAGKLLIGFLMLVFQINLSGKGNLDPANAVDELQNYVLGGIVGGTVFNLSISILEFIVIVLIWTVIIFSSKVLINESDFFKNLLNGSPKVLISRGRIDVATALRSGVSASDLVFKLNNSGVSDLQQVSKVTLEQNGELNINNYHDTTTNLPIITDGNVNEDVLEHIHKDESWLMNLLSEQHHDIKDVYLGQIVNGDLVLTLYPKKSTPLLRFLPNEIINLKNVFKKK</sequence>
<evidence type="ECO:0000256" key="2">
    <source>
        <dbReference type="ARBA" id="ARBA00006448"/>
    </source>
</evidence>
<evidence type="ECO:0000256" key="3">
    <source>
        <dbReference type="ARBA" id="ARBA00022475"/>
    </source>
</evidence>
<dbReference type="Pfam" id="PF04239">
    <property type="entry name" value="DUF421"/>
    <property type="match status" value="1"/>
</dbReference>
<evidence type="ECO:0000313" key="11">
    <source>
        <dbReference type="Proteomes" id="UP001370590"/>
    </source>
</evidence>
<feature type="transmembrane region" description="Helical" evidence="7">
    <location>
        <begin position="15"/>
        <end position="38"/>
    </location>
</feature>
<dbReference type="InterPro" id="IPR048454">
    <property type="entry name" value="YetF_N"/>
</dbReference>
<evidence type="ECO:0000259" key="9">
    <source>
        <dbReference type="Pfam" id="PF20730"/>
    </source>
</evidence>
<dbReference type="PANTHER" id="PTHR34582">
    <property type="entry name" value="UPF0702 TRANSMEMBRANE PROTEIN YCAP"/>
    <property type="match status" value="1"/>
</dbReference>
<keyword evidence="11" id="KW-1185">Reference proteome</keyword>
<evidence type="ECO:0000259" key="8">
    <source>
        <dbReference type="Pfam" id="PF04239"/>
    </source>
</evidence>
<dbReference type="Gene3D" id="3.30.240.20">
    <property type="entry name" value="bsu07140 like domains"/>
    <property type="match status" value="2"/>
</dbReference>
<reference evidence="10 11" key="1">
    <citation type="submission" date="2023-10" db="EMBL/GenBank/DDBJ databases">
        <title>Nicoliella lavandulae sp. nov. isolated from Lavandula angustifolia flowers.</title>
        <authorList>
            <person name="Alcantara C."/>
            <person name="Zuniga M."/>
            <person name="Landete J.M."/>
            <person name="Monedero V."/>
        </authorList>
    </citation>
    <scope>NUCLEOTIDE SEQUENCE [LARGE SCALE GENOMIC DNA]</scope>
    <source>
        <strain evidence="10 11">Es01</strain>
    </source>
</reference>
<evidence type="ECO:0000256" key="4">
    <source>
        <dbReference type="ARBA" id="ARBA00022692"/>
    </source>
</evidence>
<keyword evidence="6 7" id="KW-0472">Membrane</keyword>
<comment type="caution">
    <text evidence="10">The sequence shown here is derived from an EMBL/GenBank/DDBJ whole genome shotgun (WGS) entry which is preliminary data.</text>
</comment>